<dbReference type="EMBL" id="OZ034821">
    <property type="protein sequence ID" value="CAL1408081.1"/>
    <property type="molecule type" value="Genomic_DNA"/>
</dbReference>
<dbReference type="AlphaFoldDB" id="A0AAV2GBJ9"/>
<evidence type="ECO:0000313" key="1">
    <source>
        <dbReference type="EMBL" id="CAL1408081.1"/>
    </source>
</evidence>
<organism evidence="1 2">
    <name type="scientific">Linum trigynum</name>
    <dbReference type="NCBI Taxonomy" id="586398"/>
    <lineage>
        <taxon>Eukaryota</taxon>
        <taxon>Viridiplantae</taxon>
        <taxon>Streptophyta</taxon>
        <taxon>Embryophyta</taxon>
        <taxon>Tracheophyta</taxon>
        <taxon>Spermatophyta</taxon>
        <taxon>Magnoliopsida</taxon>
        <taxon>eudicotyledons</taxon>
        <taxon>Gunneridae</taxon>
        <taxon>Pentapetalae</taxon>
        <taxon>rosids</taxon>
        <taxon>fabids</taxon>
        <taxon>Malpighiales</taxon>
        <taxon>Linaceae</taxon>
        <taxon>Linum</taxon>
    </lineage>
</organism>
<gene>
    <name evidence="1" type="ORF">LTRI10_LOCUS47705</name>
</gene>
<evidence type="ECO:0000313" key="2">
    <source>
        <dbReference type="Proteomes" id="UP001497516"/>
    </source>
</evidence>
<dbReference type="Proteomes" id="UP001497516">
    <property type="component" value="Chromosome 8"/>
</dbReference>
<proteinExistence type="predicted"/>
<protein>
    <submittedName>
        <fullName evidence="1">Uncharacterized protein</fullName>
    </submittedName>
</protein>
<name>A0AAV2GBJ9_9ROSI</name>
<reference evidence="1 2" key="1">
    <citation type="submission" date="2024-04" db="EMBL/GenBank/DDBJ databases">
        <authorList>
            <person name="Fracassetti M."/>
        </authorList>
    </citation>
    <scope>NUCLEOTIDE SEQUENCE [LARGE SCALE GENOMIC DNA]</scope>
</reference>
<keyword evidence="2" id="KW-1185">Reference proteome</keyword>
<accession>A0AAV2GBJ9</accession>
<sequence length="80" mass="9084">MGKKCRSYVASKVFAKALQLSQTHDSDADAHLYEEMIKDAVADCLANTTIVIKYENDVAVALSLRTYMEEEKKRVNKEEK</sequence>